<comment type="caution">
    <text evidence="2">The sequence shown here is derived from an EMBL/GenBank/DDBJ whole genome shotgun (WGS) entry which is preliminary data.</text>
</comment>
<dbReference type="InterPro" id="IPR050325">
    <property type="entry name" value="Prot/Nucl_acid_deglycase"/>
</dbReference>
<proteinExistence type="predicted"/>
<evidence type="ECO:0000313" key="2">
    <source>
        <dbReference type="EMBL" id="MYL65140.1"/>
    </source>
</evidence>
<dbReference type="PANTHER" id="PTHR48094:SF12">
    <property type="entry name" value="PARKINSON DISEASE PROTEIN 7 HOMOLOG"/>
    <property type="match status" value="1"/>
</dbReference>
<accession>A0A845F2X2</accession>
<reference evidence="2 3" key="1">
    <citation type="submission" date="2019-11" db="EMBL/GenBank/DDBJ databases">
        <title>Genome sequences of 17 halophilic strains isolated from different environments.</title>
        <authorList>
            <person name="Furrow R.E."/>
        </authorList>
    </citation>
    <scope>NUCLEOTIDE SEQUENCE [LARGE SCALE GENOMIC DNA]</scope>
    <source>
        <strain evidence="2 3">22506_14_FS</strain>
    </source>
</reference>
<organism evidence="2 3">
    <name type="scientific">Guptibacillus hwajinpoensis</name>
    <dbReference type="NCBI Taxonomy" id="208199"/>
    <lineage>
        <taxon>Bacteria</taxon>
        <taxon>Bacillati</taxon>
        <taxon>Bacillota</taxon>
        <taxon>Bacilli</taxon>
        <taxon>Bacillales</taxon>
        <taxon>Guptibacillaceae</taxon>
        <taxon>Guptibacillus</taxon>
    </lineage>
</organism>
<dbReference type="Proteomes" id="UP000447833">
    <property type="component" value="Unassembled WGS sequence"/>
</dbReference>
<dbReference type="EMBL" id="WMEY01000005">
    <property type="protein sequence ID" value="MYL65140.1"/>
    <property type="molecule type" value="Genomic_DNA"/>
</dbReference>
<dbReference type="PANTHER" id="PTHR48094">
    <property type="entry name" value="PROTEIN/NUCLEIC ACID DEGLYCASE DJ-1-RELATED"/>
    <property type="match status" value="1"/>
</dbReference>
<evidence type="ECO:0000259" key="1">
    <source>
        <dbReference type="Pfam" id="PF01965"/>
    </source>
</evidence>
<protein>
    <submittedName>
        <fullName evidence="2">ThiJ/PfpI family protein</fullName>
    </submittedName>
</protein>
<dbReference type="InterPro" id="IPR029062">
    <property type="entry name" value="Class_I_gatase-like"/>
</dbReference>
<dbReference type="Pfam" id="PF01965">
    <property type="entry name" value="DJ-1_PfpI"/>
    <property type="match status" value="1"/>
</dbReference>
<dbReference type="AlphaFoldDB" id="A0A845F2X2"/>
<sequence length="185" mass="20854">MKALFFLYDGYVDWEISTLSYLFSETNVEIETTALTSEVTHSGNFTIKVTHTVENCRVEDYDILIIPGGDPKPLLHEEKLINLIQAFDQQHKWIAAICGASTLLGASAVLRNRAYSTSIEVSEFLPYFNPDLKSKADVTVCENMITAEGNAYIEFAVAVGKELNLFKDREDELETVLFFKNQLRG</sequence>
<dbReference type="Gene3D" id="3.40.50.880">
    <property type="match status" value="1"/>
</dbReference>
<name>A0A845F2X2_9BACL</name>
<feature type="domain" description="DJ-1/PfpI" evidence="1">
    <location>
        <begin position="1"/>
        <end position="159"/>
    </location>
</feature>
<dbReference type="GO" id="GO:0005737">
    <property type="term" value="C:cytoplasm"/>
    <property type="evidence" value="ECO:0007669"/>
    <property type="project" value="TreeGrafter"/>
</dbReference>
<dbReference type="RefSeq" id="WP_160920505.1">
    <property type="nucleotide sequence ID" value="NZ_WMEY01000005.1"/>
</dbReference>
<dbReference type="SUPFAM" id="SSF52317">
    <property type="entry name" value="Class I glutamine amidotransferase-like"/>
    <property type="match status" value="1"/>
</dbReference>
<gene>
    <name evidence="2" type="ORF">GLW07_17420</name>
</gene>
<evidence type="ECO:0000313" key="3">
    <source>
        <dbReference type="Proteomes" id="UP000447833"/>
    </source>
</evidence>
<dbReference type="InterPro" id="IPR002818">
    <property type="entry name" value="DJ-1/PfpI"/>
</dbReference>